<reference evidence="3" key="1">
    <citation type="submission" date="2025-08" db="UniProtKB">
        <authorList>
            <consortium name="RefSeq"/>
        </authorList>
    </citation>
    <scope>IDENTIFICATION</scope>
    <source>
        <tissue evidence="3">Seedling</tissue>
    </source>
</reference>
<name>A0A6P3ZD36_ZIZJJ</name>
<evidence type="ECO:0000313" key="2">
    <source>
        <dbReference type="Proteomes" id="UP001652623"/>
    </source>
</evidence>
<dbReference type="RefSeq" id="XP_015872755.1">
    <property type="nucleotide sequence ID" value="XM_016017269.4"/>
</dbReference>
<feature type="chain" id="PRO_5027798724" evidence="1">
    <location>
        <begin position="21"/>
        <end position="176"/>
    </location>
</feature>
<feature type="signal peptide" evidence="1">
    <location>
        <begin position="1"/>
        <end position="20"/>
    </location>
</feature>
<keyword evidence="2" id="KW-1185">Reference proteome</keyword>
<dbReference type="KEGG" id="zju:107409841"/>
<dbReference type="AlphaFoldDB" id="A0A6P3ZD36"/>
<dbReference type="Pfam" id="PF01190">
    <property type="entry name" value="Pollen_Ole_e_1"/>
    <property type="match status" value="1"/>
</dbReference>
<sequence length="176" mass="18932">MALPPHFTALVLLLIALVFANVELSTSTQIVKAKVSCLDCKANYDLSGIKILVKCDQVKKMSMATTKNDGSFETQLPTDISKSGPKALNCLAKLLGGPKQLYASKKLMTSQVINTTHSDSLTIATPLAFYTSCPSNTNQVHCKVASSKTVDLPLPPEWGLAPSSYYIPFFPIIGIP</sequence>
<keyword evidence="1" id="KW-0732">Signal</keyword>
<proteinExistence type="predicted"/>
<evidence type="ECO:0000313" key="3">
    <source>
        <dbReference type="RefSeq" id="XP_015872755.1"/>
    </source>
</evidence>
<accession>A0A6P3ZD36</accession>
<dbReference type="GeneID" id="107409841"/>
<gene>
    <name evidence="3" type="primary">LOC107409841</name>
</gene>
<protein>
    <submittedName>
        <fullName evidence="3">Uncharacterized protein LOC107409841</fullName>
    </submittedName>
</protein>
<organism evidence="2 3">
    <name type="scientific">Ziziphus jujuba</name>
    <name type="common">Chinese jujube</name>
    <name type="synonym">Ziziphus sativa</name>
    <dbReference type="NCBI Taxonomy" id="326968"/>
    <lineage>
        <taxon>Eukaryota</taxon>
        <taxon>Viridiplantae</taxon>
        <taxon>Streptophyta</taxon>
        <taxon>Embryophyta</taxon>
        <taxon>Tracheophyta</taxon>
        <taxon>Spermatophyta</taxon>
        <taxon>Magnoliopsida</taxon>
        <taxon>eudicotyledons</taxon>
        <taxon>Gunneridae</taxon>
        <taxon>Pentapetalae</taxon>
        <taxon>rosids</taxon>
        <taxon>fabids</taxon>
        <taxon>Rosales</taxon>
        <taxon>Rhamnaceae</taxon>
        <taxon>Paliureae</taxon>
        <taxon>Ziziphus</taxon>
    </lineage>
</organism>
<dbReference type="Proteomes" id="UP001652623">
    <property type="component" value="Chromosome 10"/>
</dbReference>
<evidence type="ECO:0000256" key="1">
    <source>
        <dbReference type="SAM" id="SignalP"/>
    </source>
</evidence>
<dbReference type="InParanoid" id="A0A6P3ZD36"/>